<dbReference type="Pfam" id="PF00988">
    <property type="entry name" value="CPSase_sm_chain"/>
    <property type="match status" value="1"/>
</dbReference>
<dbReference type="NCBIfam" id="NF009475">
    <property type="entry name" value="PRK12838.1"/>
    <property type="match status" value="1"/>
</dbReference>
<feature type="binding site" evidence="11">
    <location>
        <position position="313"/>
    </location>
    <ligand>
        <name>L-glutamine</name>
        <dbReference type="ChEBI" id="CHEBI:58359"/>
    </ligand>
</feature>
<evidence type="ECO:0000256" key="8">
    <source>
        <dbReference type="ARBA" id="ARBA00022975"/>
    </source>
</evidence>
<dbReference type="Gene3D" id="3.40.50.880">
    <property type="match status" value="1"/>
</dbReference>
<gene>
    <name evidence="11" type="primary">carA</name>
    <name evidence="13" type="ORF">NIES30_01615</name>
</gene>
<dbReference type="InterPro" id="IPR036480">
    <property type="entry name" value="CarbP_synth_ssu_N_sf"/>
</dbReference>
<comment type="pathway">
    <text evidence="2 11">Amino-acid biosynthesis; L-arginine biosynthesis; carbamoyl phosphate from bicarbonate: step 1/1.</text>
</comment>
<feature type="binding site" evidence="11">
    <location>
        <position position="51"/>
    </location>
    <ligand>
        <name>L-glutamine</name>
        <dbReference type="ChEBI" id="CHEBI:58359"/>
    </ligand>
</feature>
<feature type="binding site" evidence="11">
    <location>
        <position position="274"/>
    </location>
    <ligand>
        <name>L-glutamine</name>
        <dbReference type="ChEBI" id="CHEBI:58359"/>
    </ligand>
</feature>
<evidence type="ECO:0000256" key="5">
    <source>
        <dbReference type="ARBA" id="ARBA00022741"/>
    </source>
</evidence>
<dbReference type="GO" id="GO:0004359">
    <property type="term" value="F:glutaminase activity"/>
    <property type="evidence" value="ECO:0007669"/>
    <property type="project" value="RHEA"/>
</dbReference>
<keyword evidence="8 11" id="KW-0665">Pyrimidine biosynthesis</keyword>
<dbReference type="EC" id="6.3.5.5" evidence="11"/>
<dbReference type="PROSITE" id="PS51273">
    <property type="entry name" value="GATASE_TYPE_1"/>
    <property type="match status" value="1"/>
</dbReference>
<evidence type="ECO:0000256" key="6">
    <source>
        <dbReference type="ARBA" id="ARBA00022840"/>
    </source>
</evidence>
<dbReference type="InterPro" id="IPR050472">
    <property type="entry name" value="Anth_synth/Amidotransfase"/>
</dbReference>
<feature type="binding site" evidence="11">
    <location>
        <position position="277"/>
    </location>
    <ligand>
        <name>L-glutamine</name>
        <dbReference type="ChEBI" id="CHEBI:58359"/>
    </ligand>
</feature>
<evidence type="ECO:0000256" key="2">
    <source>
        <dbReference type="ARBA" id="ARBA00005077"/>
    </source>
</evidence>
<dbReference type="GO" id="GO:0005524">
    <property type="term" value="F:ATP binding"/>
    <property type="evidence" value="ECO:0007669"/>
    <property type="project" value="UniProtKB-UniRule"/>
</dbReference>
<dbReference type="PRINTS" id="PR00096">
    <property type="entry name" value="GATASE"/>
</dbReference>
<evidence type="ECO:0000313" key="14">
    <source>
        <dbReference type="Proteomes" id="UP000185557"/>
    </source>
</evidence>
<dbReference type="GO" id="GO:0006541">
    <property type="term" value="P:glutamine metabolic process"/>
    <property type="evidence" value="ECO:0007669"/>
    <property type="project" value="InterPro"/>
</dbReference>
<evidence type="ECO:0000256" key="7">
    <source>
        <dbReference type="ARBA" id="ARBA00022962"/>
    </source>
</evidence>
<dbReference type="AlphaFoldDB" id="A0A1U7JAV8"/>
<dbReference type="PRINTS" id="PR00097">
    <property type="entry name" value="ANTSNTHASEII"/>
</dbReference>
<comment type="pathway">
    <text evidence="1 11">Pyrimidine metabolism; UMP biosynthesis via de novo pathway; (S)-dihydroorotate from bicarbonate: step 1/3.</text>
</comment>
<dbReference type="SUPFAM" id="SSF52317">
    <property type="entry name" value="Class I glutamine amidotransferase-like"/>
    <property type="match status" value="1"/>
</dbReference>
<keyword evidence="6 11" id="KW-0067">ATP-binding</keyword>
<feature type="active site" description="Nucleophile" evidence="11">
    <location>
        <position position="273"/>
    </location>
</feature>
<organism evidence="13 14">
    <name type="scientific">Phormidium tenue NIES-30</name>
    <dbReference type="NCBI Taxonomy" id="549789"/>
    <lineage>
        <taxon>Bacteria</taxon>
        <taxon>Bacillati</taxon>
        <taxon>Cyanobacteriota</taxon>
        <taxon>Cyanophyceae</taxon>
        <taxon>Oscillatoriophycideae</taxon>
        <taxon>Oscillatoriales</taxon>
        <taxon>Oscillatoriaceae</taxon>
        <taxon>Phormidium</taxon>
    </lineage>
</organism>
<evidence type="ECO:0000256" key="3">
    <source>
        <dbReference type="ARBA" id="ARBA00007800"/>
    </source>
</evidence>
<reference evidence="13" key="1">
    <citation type="submission" date="2016-11" db="EMBL/GenBank/DDBJ databases">
        <title>Draft Genome Sequences of Nine Cyanobacterial Strains from Diverse Habitats.</title>
        <authorList>
            <person name="Zhu T."/>
            <person name="Hou S."/>
            <person name="Lu X."/>
            <person name="Hess W.R."/>
        </authorList>
    </citation>
    <scope>NUCLEOTIDE SEQUENCE [LARGE SCALE GENOMIC DNA]</scope>
    <source>
        <strain evidence="13">NIES-30</strain>
    </source>
</reference>
<accession>A0A1U7JAV8</accession>
<evidence type="ECO:0000256" key="10">
    <source>
        <dbReference type="ARBA" id="ARBA00049285"/>
    </source>
</evidence>
<evidence type="ECO:0000256" key="4">
    <source>
        <dbReference type="ARBA" id="ARBA00022598"/>
    </source>
</evidence>
<comment type="catalytic activity">
    <reaction evidence="10 11">
        <text>L-glutamine + H2O = L-glutamate + NH4(+)</text>
        <dbReference type="Rhea" id="RHEA:15889"/>
        <dbReference type="ChEBI" id="CHEBI:15377"/>
        <dbReference type="ChEBI" id="CHEBI:28938"/>
        <dbReference type="ChEBI" id="CHEBI:29985"/>
        <dbReference type="ChEBI" id="CHEBI:58359"/>
    </reaction>
</comment>
<dbReference type="Pfam" id="PF00117">
    <property type="entry name" value="GATase"/>
    <property type="match status" value="1"/>
</dbReference>
<evidence type="ECO:0000256" key="9">
    <source>
        <dbReference type="ARBA" id="ARBA00048816"/>
    </source>
</evidence>
<evidence type="ECO:0000313" key="13">
    <source>
        <dbReference type="EMBL" id="OKH50809.1"/>
    </source>
</evidence>
<comment type="caution">
    <text evidence="13">The sequence shown here is derived from an EMBL/GenBank/DDBJ whole genome shotgun (WGS) entry which is preliminary data.</text>
</comment>
<keyword evidence="7 11" id="KW-0315">Glutamine amidotransferase</keyword>
<sequence>MVFPDAPPAVLVLADGSVFRGWSFGAPGTVMGEVVFNTGMTGYQEVMTDPSYCGQIVTFTYPELGNTGVNPDDEESSRPHIRGAIARNICEIPSNWRSTQSLPNYLKTHKIPGIFGIDTRALTRKLRTAGAMNGAISTTVLDPEELLRQLQDAPSMAGLNLVDQVTTDQIYEWTEVTDEAWAFGPTVSDPGEGAPLTVVAVDFGVKRNILRRLASYGCRVIVVPASATAEQIMSYQPDGIFLSNGPGDPAAVTKAPELVQALLNYSLPTFGICMGHQILGLSLGASTFKLRFGHRGLNQPCGLERQVEITSQNHGFALDAASIPEDTVRVTHLNLNDQTVAGLAHKTLPLFSVQYHPEASPGPHDADYLFAKFVDSMRSHRQQQLPV</sequence>
<feature type="binding site" evidence="11">
    <location>
        <position position="247"/>
    </location>
    <ligand>
        <name>L-glutamine</name>
        <dbReference type="ChEBI" id="CHEBI:58359"/>
    </ligand>
</feature>
<dbReference type="UniPathway" id="UPA00070">
    <property type="reaction ID" value="UER00115"/>
</dbReference>
<feature type="domain" description="Carbamoyl-phosphate synthase small subunit N-terminal" evidence="12">
    <location>
        <begin position="7"/>
        <end position="137"/>
    </location>
</feature>
<keyword evidence="4 11" id="KW-0436">Ligase</keyword>
<dbReference type="InterPro" id="IPR035686">
    <property type="entry name" value="CPSase_GATase1"/>
</dbReference>
<feature type="active site" evidence="11">
    <location>
        <position position="358"/>
    </location>
</feature>
<dbReference type="FunFam" id="3.50.30.20:FF:000001">
    <property type="entry name" value="Carbamoyl-phosphate synthase small chain"/>
    <property type="match status" value="1"/>
</dbReference>
<dbReference type="GO" id="GO:0006207">
    <property type="term" value="P:'de novo' pyrimidine nucleobase biosynthetic process"/>
    <property type="evidence" value="ECO:0007669"/>
    <property type="project" value="InterPro"/>
</dbReference>
<feature type="binding site" evidence="11">
    <location>
        <position position="316"/>
    </location>
    <ligand>
        <name>L-glutamine</name>
        <dbReference type="ChEBI" id="CHEBI:58359"/>
    </ligand>
</feature>
<dbReference type="Gene3D" id="3.50.30.20">
    <property type="entry name" value="Carbamoyl-phosphate synthase small subunit, N-terminal domain"/>
    <property type="match status" value="1"/>
</dbReference>
<dbReference type="Proteomes" id="UP000185557">
    <property type="component" value="Unassembled WGS sequence"/>
</dbReference>
<feature type="active site" evidence="11">
    <location>
        <position position="356"/>
    </location>
</feature>
<dbReference type="GO" id="GO:0044205">
    <property type="term" value="P:'de novo' UMP biosynthetic process"/>
    <property type="evidence" value="ECO:0007669"/>
    <property type="project" value="UniProtKB-UniRule"/>
</dbReference>
<comment type="similarity">
    <text evidence="3 11">Belongs to the CarA family.</text>
</comment>
<comment type="function">
    <text evidence="11">Small subunit of the glutamine-dependent carbamoyl phosphate synthetase (CPSase). CPSase catalyzes the formation of carbamoyl phosphate from the ammonia moiety of glutamine, carbonate, and phosphate donated by ATP, constituting the first step of 2 biosynthetic pathways, one leading to arginine and/or urea and the other to pyrimidine nucleotides. The small subunit (glutamine amidotransferase) binds and cleaves glutamine to supply the large subunit with the substrate ammonia.</text>
</comment>
<dbReference type="RefSeq" id="WP_073606623.1">
    <property type="nucleotide sequence ID" value="NZ_MRCG01000001.1"/>
</dbReference>
<dbReference type="PANTHER" id="PTHR43418">
    <property type="entry name" value="MULTIFUNCTIONAL TRYPTOPHAN BIOSYNTHESIS PROTEIN-RELATED"/>
    <property type="match status" value="1"/>
</dbReference>
<keyword evidence="11" id="KW-0055">Arginine biosynthesis</keyword>
<dbReference type="InterPro" id="IPR029062">
    <property type="entry name" value="Class_I_gatase-like"/>
</dbReference>
<dbReference type="PRINTS" id="PR00099">
    <property type="entry name" value="CPSGATASE"/>
</dbReference>
<dbReference type="GO" id="GO:0006526">
    <property type="term" value="P:L-arginine biosynthetic process"/>
    <property type="evidence" value="ECO:0007669"/>
    <property type="project" value="UniProtKB-UniRule"/>
</dbReference>
<dbReference type="InterPro" id="IPR006274">
    <property type="entry name" value="CarbamoylP_synth_ssu"/>
</dbReference>
<evidence type="ECO:0000259" key="12">
    <source>
        <dbReference type="SMART" id="SM01097"/>
    </source>
</evidence>
<proteinExistence type="inferred from homology"/>
<dbReference type="CDD" id="cd01744">
    <property type="entry name" value="GATase1_CPSase"/>
    <property type="match status" value="1"/>
</dbReference>
<feature type="binding site" evidence="11">
    <location>
        <position position="245"/>
    </location>
    <ligand>
        <name>L-glutamine</name>
        <dbReference type="ChEBI" id="CHEBI:58359"/>
    </ligand>
</feature>
<dbReference type="OrthoDB" id="9804328at2"/>
<dbReference type="SMART" id="SM01097">
    <property type="entry name" value="CPSase_sm_chain"/>
    <property type="match status" value="1"/>
</dbReference>
<keyword evidence="5 11" id="KW-0547">Nucleotide-binding</keyword>
<keyword evidence="14" id="KW-1185">Reference proteome</keyword>
<dbReference type="NCBIfam" id="TIGR01368">
    <property type="entry name" value="CPSaseIIsmall"/>
    <property type="match status" value="1"/>
</dbReference>
<comment type="subunit">
    <text evidence="11">Composed of two chains; the small (or glutamine) chain promotes the hydrolysis of glutamine to ammonia, which is used by the large (or ammonia) chain to synthesize carbamoyl phosphate. Tetramer of heterodimers (alpha,beta)4.</text>
</comment>
<dbReference type="InterPro" id="IPR017926">
    <property type="entry name" value="GATASE"/>
</dbReference>
<evidence type="ECO:0000256" key="1">
    <source>
        <dbReference type="ARBA" id="ARBA00004812"/>
    </source>
</evidence>
<comment type="catalytic activity">
    <reaction evidence="9 11">
        <text>hydrogencarbonate + L-glutamine + 2 ATP + H2O = carbamoyl phosphate + L-glutamate + 2 ADP + phosphate + 2 H(+)</text>
        <dbReference type="Rhea" id="RHEA:18633"/>
        <dbReference type="ChEBI" id="CHEBI:15377"/>
        <dbReference type="ChEBI" id="CHEBI:15378"/>
        <dbReference type="ChEBI" id="CHEBI:17544"/>
        <dbReference type="ChEBI" id="CHEBI:29985"/>
        <dbReference type="ChEBI" id="CHEBI:30616"/>
        <dbReference type="ChEBI" id="CHEBI:43474"/>
        <dbReference type="ChEBI" id="CHEBI:58228"/>
        <dbReference type="ChEBI" id="CHEBI:58359"/>
        <dbReference type="ChEBI" id="CHEBI:456216"/>
        <dbReference type="EC" id="6.3.5.5"/>
    </reaction>
</comment>
<feature type="region of interest" description="CPSase" evidence="11">
    <location>
        <begin position="1"/>
        <end position="196"/>
    </location>
</feature>
<dbReference type="UniPathway" id="UPA00068">
    <property type="reaction ID" value="UER00171"/>
</dbReference>
<dbReference type="HAMAP" id="MF_01209">
    <property type="entry name" value="CPSase_S_chain"/>
    <property type="match status" value="1"/>
</dbReference>
<feature type="binding site" evidence="11">
    <location>
        <position position="315"/>
    </location>
    <ligand>
        <name>L-glutamine</name>
        <dbReference type="ChEBI" id="CHEBI:58359"/>
    </ligand>
</feature>
<dbReference type="SUPFAM" id="SSF52021">
    <property type="entry name" value="Carbamoyl phosphate synthetase, small subunit N-terminal domain"/>
    <property type="match status" value="1"/>
</dbReference>
<dbReference type="GO" id="GO:0004088">
    <property type="term" value="F:carbamoyl-phosphate synthase (glutamine-hydrolyzing) activity"/>
    <property type="evidence" value="ECO:0007669"/>
    <property type="project" value="UniProtKB-UniRule"/>
</dbReference>
<keyword evidence="11" id="KW-0028">Amino-acid biosynthesis</keyword>
<protein>
    <recommendedName>
        <fullName evidence="11">Carbamoyl phosphate synthase small chain</fullName>
        <ecNumber evidence="11">6.3.5.5</ecNumber>
    </recommendedName>
    <alternativeName>
        <fullName evidence="11">Carbamoyl phosphate synthetase glutamine chain</fullName>
    </alternativeName>
</protein>
<name>A0A1U7JAV8_9CYAN</name>
<dbReference type="InterPro" id="IPR002474">
    <property type="entry name" value="CarbamoylP_synth_ssu_N"/>
</dbReference>
<dbReference type="STRING" id="549789.NIES30_01615"/>
<dbReference type="PANTHER" id="PTHR43418:SF7">
    <property type="entry name" value="CARBAMOYL-PHOSPHATE SYNTHASE SMALL CHAIN"/>
    <property type="match status" value="1"/>
</dbReference>
<dbReference type="EMBL" id="MRCG01000001">
    <property type="protein sequence ID" value="OKH50809.1"/>
    <property type="molecule type" value="Genomic_DNA"/>
</dbReference>
<evidence type="ECO:0000256" key="11">
    <source>
        <dbReference type="HAMAP-Rule" id="MF_01209"/>
    </source>
</evidence>